<dbReference type="AlphaFoldDB" id="A0A2P5FQY7"/>
<evidence type="ECO:0000256" key="1">
    <source>
        <dbReference type="SAM" id="MobiDB-lite"/>
    </source>
</evidence>
<feature type="compositionally biased region" description="Gly residues" evidence="1">
    <location>
        <begin position="24"/>
        <end position="43"/>
    </location>
</feature>
<protein>
    <submittedName>
        <fullName evidence="2">Uncharacterized protein</fullName>
    </submittedName>
</protein>
<comment type="caution">
    <text evidence="2">The sequence shown here is derived from an EMBL/GenBank/DDBJ whole genome shotgun (WGS) entry which is preliminary data.</text>
</comment>
<dbReference type="EMBL" id="JXTC01000014">
    <property type="protein sequence ID" value="POO00164.1"/>
    <property type="molecule type" value="Genomic_DNA"/>
</dbReference>
<proteinExistence type="predicted"/>
<sequence>MAGILRPALNPSEIPCPAPAGDSSGAGTGTGMKSGIGDGGGEGIPRPRPAPFTSLGVLEGGELGEKLVVAGEDHGAELGLEEENGVRA</sequence>
<feature type="region of interest" description="Disordered" evidence="1">
    <location>
        <begin position="1"/>
        <end position="54"/>
    </location>
</feature>
<evidence type="ECO:0000313" key="3">
    <source>
        <dbReference type="Proteomes" id="UP000237000"/>
    </source>
</evidence>
<reference evidence="3" key="1">
    <citation type="submission" date="2016-06" db="EMBL/GenBank/DDBJ databases">
        <title>Parallel loss of symbiosis genes in relatives of nitrogen-fixing non-legume Parasponia.</title>
        <authorList>
            <person name="Van Velzen R."/>
            <person name="Holmer R."/>
            <person name="Bu F."/>
            <person name="Rutten L."/>
            <person name="Van Zeijl A."/>
            <person name="Liu W."/>
            <person name="Santuari L."/>
            <person name="Cao Q."/>
            <person name="Sharma T."/>
            <person name="Shen D."/>
            <person name="Roswanjaya Y."/>
            <person name="Wardhani T."/>
            <person name="Kalhor M.S."/>
            <person name="Jansen J."/>
            <person name="Van den Hoogen J."/>
            <person name="Gungor B."/>
            <person name="Hartog M."/>
            <person name="Hontelez J."/>
            <person name="Verver J."/>
            <person name="Yang W.-C."/>
            <person name="Schijlen E."/>
            <person name="Repin R."/>
            <person name="Schilthuizen M."/>
            <person name="Schranz E."/>
            <person name="Heidstra R."/>
            <person name="Miyata K."/>
            <person name="Fedorova E."/>
            <person name="Kohlen W."/>
            <person name="Bisseling T."/>
            <person name="Smit S."/>
            <person name="Geurts R."/>
        </authorList>
    </citation>
    <scope>NUCLEOTIDE SEQUENCE [LARGE SCALE GENOMIC DNA]</scope>
    <source>
        <strain evidence="3">cv. RG33-2</strain>
    </source>
</reference>
<gene>
    <name evidence="2" type="ORF">TorRG33x02_039420</name>
</gene>
<accession>A0A2P5FQY7</accession>
<keyword evidence="3" id="KW-1185">Reference proteome</keyword>
<organism evidence="2 3">
    <name type="scientific">Trema orientale</name>
    <name type="common">Charcoal tree</name>
    <name type="synonym">Celtis orientalis</name>
    <dbReference type="NCBI Taxonomy" id="63057"/>
    <lineage>
        <taxon>Eukaryota</taxon>
        <taxon>Viridiplantae</taxon>
        <taxon>Streptophyta</taxon>
        <taxon>Embryophyta</taxon>
        <taxon>Tracheophyta</taxon>
        <taxon>Spermatophyta</taxon>
        <taxon>Magnoliopsida</taxon>
        <taxon>eudicotyledons</taxon>
        <taxon>Gunneridae</taxon>
        <taxon>Pentapetalae</taxon>
        <taxon>rosids</taxon>
        <taxon>fabids</taxon>
        <taxon>Rosales</taxon>
        <taxon>Cannabaceae</taxon>
        <taxon>Trema</taxon>
    </lineage>
</organism>
<dbReference type="Proteomes" id="UP000237000">
    <property type="component" value="Unassembled WGS sequence"/>
</dbReference>
<name>A0A2P5FQY7_TREOI</name>
<evidence type="ECO:0000313" key="2">
    <source>
        <dbReference type="EMBL" id="POO00164.1"/>
    </source>
</evidence>
<dbReference type="InParanoid" id="A0A2P5FQY7"/>